<feature type="compositionally biased region" description="Low complexity" evidence="1">
    <location>
        <begin position="328"/>
        <end position="343"/>
    </location>
</feature>
<protein>
    <submittedName>
        <fullName evidence="3">Uncharacterized protein</fullName>
    </submittedName>
</protein>
<comment type="caution">
    <text evidence="3">The sequence shown here is derived from an EMBL/GenBank/DDBJ whole genome shotgun (WGS) entry which is preliminary data.</text>
</comment>
<name>A0A955I1P5_9BACT</name>
<dbReference type="EMBL" id="JAGQLN010000006">
    <property type="protein sequence ID" value="MCA9376732.1"/>
    <property type="molecule type" value="Genomic_DNA"/>
</dbReference>
<evidence type="ECO:0000313" key="3">
    <source>
        <dbReference type="EMBL" id="MCA9376732.1"/>
    </source>
</evidence>
<feature type="region of interest" description="Disordered" evidence="1">
    <location>
        <begin position="328"/>
        <end position="358"/>
    </location>
</feature>
<keyword evidence="2" id="KW-0812">Transmembrane</keyword>
<proteinExistence type="predicted"/>
<keyword evidence="2" id="KW-1133">Transmembrane helix</keyword>
<keyword evidence="2" id="KW-0472">Membrane</keyword>
<dbReference type="AlphaFoldDB" id="A0A955I1P5"/>
<evidence type="ECO:0000256" key="1">
    <source>
        <dbReference type="SAM" id="MobiDB-lite"/>
    </source>
</evidence>
<feature type="transmembrane region" description="Helical" evidence="2">
    <location>
        <begin position="21"/>
        <end position="40"/>
    </location>
</feature>
<evidence type="ECO:0000313" key="4">
    <source>
        <dbReference type="Proteomes" id="UP000741282"/>
    </source>
</evidence>
<reference evidence="3" key="1">
    <citation type="submission" date="2020-04" db="EMBL/GenBank/DDBJ databases">
        <authorList>
            <person name="Zhang T."/>
        </authorList>
    </citation>
    <scope>NUCLEOTIDE SEQUENCE</scope>
    <source>
        <strain evidence="3">HKST-UBA17</strain>
    </source>
</reference>
<sequence length="1086" mass="120680">MVSKSKQKKRSKNKQFELRMILLGIVSLTLFLVSLLIYLYKSESIIDKYNIIASDFSDSSFSISFSTLQPKYFQAVLLTEGEGISKLISSKATSETEDIRIIERVSDTFKPGYYTHYYTFKKIDPNESYRVALKDSTGRLWKTDKVIFPEDWEERHKVQKGDSDPLPLSGSVSYEGEFVQGALVYATYNGITISTITAEEGKFVLEAAKFGLHGSDFEDTLSIPINVDLSYLGGYDTSLTYTTEELSSRTEKDLGLIWSTRSMDWGSDIMPKKKSENLLVSEVYACSAGQTRICRSDTSRGRACLPGSTCAWEVDEEGYPIICSCTSQSSGSSGTAGNSTSTSAPDMSNAGWENGVPEVGGSTPLDSQLCEYKCSVACSSEHSDGNWYGQCGNPDKSDAGIDTCTCIKLEGEMSSYTTPAYDPNQFGSGQGGFNCPAGQDIYVSKPGVIFCVPADAPKVGYKVDPSLVQIFTAIKEAIESVGVKAGLITGGFGGGGGSYTTDKSGRPVIRLDWNEPNVALTAAHEAMHQAGDQAASCYRSLPVIHKEFCADYCSLSTPLEIGYAFKYKGSYRLPMEIASEEWYGGETDLDAIRNSQRYKNDCLDPDGMCRGGICDIVNKVNITDVVGRRYAQTHNEYSDGVRGLEYVGSGIKRNWNLPDDDTVGSDDPAISETDTFDPDRDEPASNEAVSNTDTPVCTYEEVGEIIYEFKNAYYYEILSSMPPGTEVDTEDLLDWLLEKITDYYGYDQNKAQCIIDHLDQYPNLLHFDSLLVWDDTKDAYIVTTNSMGFADFAGLIENGFDLLDPSDLDEQTSYSLPAIPRVDTSGLYEIYSAFPIDYDSETGSFLISYDPDVETQSESLLQKAYASEPTVHQIDPSNAKMFLFTDTNENQKYDPEGEQIEKFAGIPIIIKRAPEQTQHSYQLNKGLNMIAFPFEAESFTAKSLLDKINTQGGDATEISTIRDGTWQVYKKSKFVDYTYKDFPIEIGKGYFVFTERDSTLHLWGNEVDFTYEIFSGYGSVGFSDTLIEQYKTAYGLLLADSQIYEITKYKDGKFYSVIRSDGDIFGYDYDLSKYEGYFIRKLRSSN</sequence>
<feature type="region of interest" description="Disordered" evidence="1">
    <location>
        <begin position="657"/>
        <end position="691"/>
    </location>
</feature>
<organism evidence="3 4">
    <name type="scientific">Candidatus Dojkabacteria bacterium</name>
    <dbReference type="NCBI Taxonomy" id="2099670"/>
    <lineage>
        <taxon>Bacteria</taxon>
        <taxon>Candidatus Dojkabacteria</taxon>
    </lineage>
</organism>
<accession>A0A955I1P5</accession>
<reference evidence="3" key="2">
    <citation type="journal article" date="2021" name="Microbiome">
        <title>Successional dynamics and alternative stable states in a saline activated sludge microbial community over 9 years.</title>
        <authorList>
            <person name="Wang Y."/>
            <person name="Ye J."/>
            <person name="Ju F."/>
            <person name="Liu L."/>
            <person name="Boyd J.A."/>
            <person name="Deng Y."/>
            <person name="Parks D.H."/>
            <person name="Jiang X."/>
            <person name="Yin X."/>
            <person name="Woodcroft B.J."/>
            <person name="Tyson G.W."/>
            <person name="Hugenholtz P."/>
            <person name="Polz M.F."/>
            <person name="Zhang T."/>
        </authorList>
    </citation>
    <scope>NUCLEOTIDE SEQUENCE</scope>
    <source>
        <strain evidence="3">HKST-UBA17</strain>
    </source>
</reference>
<gene>
    <name evidence="3" type="ORF">KC685_02315</name>
</gene>
<evidence type="ECO:0000256" key="2">
    <source>
        <dbReference type="SAM" id="Phobius"/>
    </source>
</evidence>
<dbReference type="Proteomes" id="UP000741282">
    <property type="component" value="Unassembled WGS sequence"/>
</dbReference>